<dbReference type="EMBL" id="QNUK01000521">
    <property type="protein sequence ID" value="KAF5892166.1"/>
    <property type="molecule type" value="Genomic_DNA"/>
</dbReference>
<keyword evidence="1" id="KW-0675">Receptor</keyword>
<evidence type="ECO:0000313" key="2">
    <source>
        <dbReference type="Proteomes" id="UP000727407"/>
    </source>
</evidence>
<evidence type="ECO:0000313" key="1">
    <source>
        <dbReference type="EMBL" id="KAF5892166.1"/>
    </source>
</evidence>
<dbReference type="OrthoDB" id="5984008at2759"/>
<gene>
    <name evidence="1" type="ORF">DAT39_018121</name>
</gene>
<proteinExistence type="predicted"/>
<accession>A0A8J4T9L0</accession>
<sequence>MAMALLNGYENIILDESCTKPVQVQAIIGEAYSTVSMAIAKSIGPFSVPL</sequence>
<comment type="caution">
    <text evidence="1">The sequence shown here is derived from an EMBL/GenBank/DDBJ whole genome shotgun (WGS) entry which is preliminary data.</text>
</comment>
<organism evidence="1 2">
    <name type="scientific">Clarias magur</name>
    <name type="common">Asian catfish</name>
    <name type="synonym">Macropteronotus magur</name>
    <dbReference type="NCBI Taxonomy" id="1594786"/>
    <lineage>
        <taxon>Eukaryota</taxon>
        <taxon>Metazoa</taxon>
        <taxon>Chordata</taxon>
        <taxon>Craniata</taxon>
        <taxon>Vertebrata</taxon>
        <taxon>Euteleostomi</taxon>
        <taxon>Actinopterygii</taxon>
        <taxon>Neopterygii</taxon>
        <taxon>Teleostei</taxon>
        <taxon>Ostariophysi</taxon>
        <taxon>Siluriformes</taxon>
        <taxon>Clariidae</taxon>
        <taxon>Clarias</taxon>
    </lineage>
</organism>
<dbReference type="AlphaFoldDB" id="A0A8J4T9L0"/>
<reference evidence="1" key="1">
    <citation type="submission" date="2020-07" db="EMBL/GenBank/DDBJ databases">
        <title>Clarias magur genome sequencing, assembly and annotation.</title>
        <authorList>
            <person name="Kushwaha B."/>
            <person name="Kumar R."/>
            <person name="Das P."/>
            <person name="Joshi C.G."/>
            <person name="Kumar D."/>
            <person name="Nagpure N.S."/>
            <person name="Pandey M."/>
            <person name="Agarwal S."/>
            <person name="Srivastava S."/>
            <person name="Singh M."/>
            <person name="Sahoo L."/>
            <person name="Jayasankar P."/>
            <person name="Meher P.K."/>
            <person name="Koringa P.G."/>
            <person name="Iquebal M.A."/>
            <person name="Das S.P."/>
            <person name="Bit A."/>
            <person name="Patnaik S."/>
            <person name="Patel N."/>
            <person name="Shah T.M."/>
            <person name="Hinsu A."/>
            <person name="Jena J.K."/>
        </authorList>
    </citation>
    <scope>NUCLEOTIDE SEQUENCE</scope>
    <source>
        <strain evidence="1">CIFAMagur01</strain>
        <tissue evidence="1">Testis</tissue>
    </source>
</reference>
<feature type="non-terminal residue" evidence="1">
    <location>
        <position position="50"/>
    </location>
</feature>
<name>A0A8J4T9L0_CLAMG</name>
<protein>
    <submittedName>
        <fullName evidence="1">Extracellular calcium-sensing receptor-like</fullName>
    </submittedName>
</protein>
<keyword evidence="2" id="KW-1185">Reference proteome</keyword>
<dbReference type="Proteomes" id="UP000727407">
    <property type="component" value="Unassembled WGS sequence"/>
</dbReference>